<reference evidence="2 3" key="1">
    <citation type="submission" date="2020-07" db="EMBL/GenBank/DDBJ databases">
        <title>Sequencing the genomes of 1000 actinobacteria strains.</title>
        <authorList>
            <person name="Klenk H.-P."/>
        </authorList>
    </citation>
    <scope>NUCLEOTIDE SEQUENCE [LARGE SCALE GENOMIC DNA]</scope>
    <source>
        <strain evidence="2 3">DSM 102047</strain>
    </source>
</reference>
<dbReference type="InterPro" id="IPR033396">
    <property type="entry name" value="DUF5107"/>
</dbReference>
<comment type="caution">
    <text evidence="2">The sequence shown here is derived from an EMBL/GenBank/DDBJ whole genome shotgun (WGS) entry which is preliminary data.</text>
</comment>
<dbReference type="RefSeq" id="WP_179390061.1">
    <property type="nucleotide sequence ID" value="NZ_JACBYQ010000002.1"/>
</dbReference>
<evidence type="ECO:0000313" key="2">
    <source>
        <dbReference type="EMBL" id="NYE96405.1"/>
    </source>
</evidence>
<name>A0A7Y9LVQ6_9MICC</name>
<evidence type="ECO:0000313" key="3">
    <source>
        <dbReference type="Proteomes" id="UP000521748"/>
    </source>
</evidence>
<organism evidence="2 3">
    <name type="scientific">Psychromicrobium silvestre</name>
    <dbReference type="NCBI Taxonomy" id="1645614"/>
    <lineage>
        <taxon>Bacteria</taxon>
        <taxon>Bacillati</taxon>
        <taxon>Actinomycetota</taxon>
        <taxon>Actinomycetes</taxon>
        <taxon>Micrococcales</taxon>
        <taxon>Micrococcaceae</taxon>
        <taxon>Psychromicrobium</taxon>
    </lineage>
</organism>
<sequence length="628" mass="69130">MHIERRRLRLAEPGPLNPLPNLGKPLEDPYQIGGAIPFEIIENSRYGHPLTLHPYQLQDQYSRELKGIEQTVVTLQNQHLRASFLPELGGRLWELTDLASGKNLLHTPGQIQLGNLALRNAWFAGGVEWNIGTRGHSPSTCSPLHAAKLTTPDGVEVLRMWEFDRLREVVFQIDAWLPEDSAYLQVAIRISNPHPQPKPIYWWSNAAVPQDSQTRVIAPAESAFASDYQRGISRKTPQNLDGVDHSWPMRNSTAADFFFDLAPEQRRWIAVSDAQGDGLAMLSTARLRGRKLFVWGEGQGGQRWQEWLSPDGGRYAEIQAGLAQTQFENLPLPANESWSWLECYGNAGLDAEPAHAAWPAAVQHAEERLAVRLPKDVVEQSFARWQGWADLVPEQQIQLGSGWGALEAARRRHAGSEWQLAGTPFPVESLGEAQRPWLQLLKDGTFDGATSYVSGSGWRELLKTAQGDTAQIALHSGILAQAEGDLNAASELYRTSLEFRQSAMAWRCLALAEDNVEHYLPACAAGPADRALLTEAVTALLAAGKATEALGLLEGSPRYGAELAAKGRLALLSAQALAAVGRTAEASAILQTGLQVADIREGENSLAQLWQQLFPSEPIPDEYQFSMS</sequence>
<accession>A0A7Y9LVQ6</accession>
<dbReference type="Pfam" id="PF17128">
    <property type="entry name" value="DUF5107"/>
    <property type="match status" value="1"/>
</dbReference>
<evidence type="ECO:0000259" key="1">
    <source>
        <dbReference type="Pfam" id="PF17128"/>
    </source>
</evidence>
<dbReference type="Proteomes" id="UP000521748">
    <property type="component" value="Unassembled WGS sequence"/>
</dbReference>
<dbReference type="AlphaFoldDB" id="A0A7Y9LVQ6"/>
<protein>
    <submittedName>
        <fullName evidence="2">Cell wall assembly regulator SMI1</fullName>
    </submittedName>
</protein>
<dbReference type="EMBL" id="JACBYQ010000002">
    <property type="protein sequence ID" value="NYE96405.1"/>
    <property type="molecule type" value="Genomic_DNA"/>
</dbReference>
<proteinExistence type="predicted"/>
<feature type="domain" description="DUF5107" evidence="1">
    <location>
        <begin position="51"/>
        <end position="329"/>
    </location>
</feature>
<keyword evidence="3" id="KW-1185">Reference proteome</keyword>
<gene>
    <name evidence="2" type="ORF">FHU41_002655</name>
</gene>